<dbReference type="Pfam" id="PF17820">
    <property type="entry name" value="PDZ_6"/>
    <property type="match status" value="1"/>
</dbReference>
<gene>
    <name evidence="14" type="ORF">BJ983_002639</name>
</gene>
<keyword evidence="10 11" id="KW-0472">Membrane</keyword>
<protein>
    <submittedName>
        <fullName evidence="14">Membrane-associated protease RseP (Regulator of RpoE activity)</fullName>
    </submittedName>
</protein>
<keyword evidence="15" id="KW-1185">Reference proteome</keyword>
<dbReference type="CDD" id="cd06163">
    <property type="entry name" value="S2P-M50_PDZ_RseP-like"/>
    <property type="match status" value="1"/>
</dbReference>
<evidence type="ECO:0000256" key="7">
    <source>
        <dbReference type="ARBA" id="ARBA00022833"/>
    </source>
</evidence>
<dbReference type="PANTHER" id="PTHR42837:SF2">
    <property type="entry name" value="MEMBRANE METALLOPROTEASE ARASP2, CHLOROPLASTIC-RELATED"/>
    <property type="match status" value="1"/>
</dbReference>
<reference evidence="14 15" key="1">
    <citation type="submission" date="2020-07" db="EMBL/GenBank/DDBJ databases">
        <title>Sequencing the genomes of 1000 actinobacteria strains.</title>
        <authorList>
            <person name="Klenk H.-P."/>
        </authorList>
    </citation>
    <scope>NUCLEOTIDE SEQUENCE [LARGE SCALE GENOMIC DNA]</scope>
    <source>
        <strain evidence="14 15">DSM 45772</strain>
    </source>
</reference>
<comment type="subcellular location">
    <subcellularLocation>
        <location evidence="2">Membrane</location>
        <topology evidence="2">Multi-pass membrane protein</topology>
    </subcellularLocation>
</comment>
<evidence type="ECO:0000313" key="14">
    <source>
        <dbReference type="EMBL" id="NYD36537.1"/>
    </source>
</evidence>
<evidence type="ECO:0000259" key="13">
    <source>
        <dbReference type="Pfam" id="PF17820"/>
    </source>
</evidence>
<feature type="transmembrane region" description="Helical" evidence="11">
    <location>
        <begin position="411"/>
        <end position="432"/>
    </location>
</feature>
<evidence type="ECO:0000256" key="10">
    <source>
        <dbReference type="ARBA" id="ARBA00023136"/>
    </source>
</evidence>
<dbReference type="InterPro" id="IPR004387">
    <property type="entry name" value="Pept_M50_Zn"/>
</dbReference>
<dbReference type="Proteomes" id="UP000535890">
    <property type="component" value="Unassembled WGS sequence"/>
</dbReference>
<evidence type="ECO:0000256" key="1">
    <source>
        <dbReference type="ARBA" id="ARBA00001947"/>
    </source>
</evidence>
<proteinExistence type="inferred from homology"/>
<organism evidence="14 15">
    <name type="scientific">Actinomycetospora corticicola</name>
    <dbReference type="NCBI Taxonomy" id="663602"/>
    <lineage>
        <taxon>Bacteria</taxon>
        <taxon>Bacillati</taxon>
        <taxon>Actinomycetota</taxon>
        <taxon>Actinomycetes</taxon>
        <taxon>Pseudonocardiales</taxon>
        <taxon>Pseudonocardiaceae</taxon>
        <taxon>Actinomycetospora</taxon>
    </lineage>
</organism>
<evidence type="ECO:0000256" key="9">
    <source>
        <dbReference type="ARBA" id="ARBA00023049"/>
    </source>
</evidence>
<dbReference type="InterPro" id="IPR036034">
    <property type="entry name" value="PDZ_sf"/>
</dbReference>
<feature type="domain" description="Peptidase M50" evidence="12">
    <location>
        <begin position="10"/>
        <end position="394"/>
    </location>
</feature>
<keyword evidence="6" id="KW-0378">Hydrolase</keyword>
<evidence type="ECO:0000256" key="5">
    <source>
        <dbReference type="ARBA" id="ARBA00022692"/>
    </source>
</evidence>
<dbReference type="InterPro" id="IPR041489">
    <property type="entry name" value="PDZ_6"/>
</dbReference>
<evidence type="ECO:0000259" key="12">
    <source>
        <dbReference type="Pfam" id="PF02163"/>
    </source>
</evidence>
<comment type="caution">
    <text evidence="14">The sequence shown here is derived from an EMBL/GenBank/DDBJ whole genome shotgun (WGS) entry which is preliminary data.</text>
</comment>
<dbReference type="EMBL" id="JACCBN010000001">
    <property type="protein sequence ID" value="NYD36537.1"/>
    <property type="molecule type" value="Genomic_DNA"/>
</dbReference>
<dbReference type="AlphaFoldDB" id="A0A7Y9DW11"/>
<evidence type="ECO:0000313" key="15">
    <source>
        <dbReference type="Proteomes" id="UP000535890"/>
    </source>
</evidence>
<evidence type="ECO:0000256" key="6">
    <source>
        <dbReference type="ARBA" id="ARBA00022801"/>
    </source>
</evidence>
<dbReference type="GO" id="GO:0006508">
    <property type="term" value="P:proteolysis"/>
    <property type="evidence" value="ECO:0007669"/>
    <property type="project" value="UniProtKB-KW"/>
</dbReference>
<feature type="transmembrane region" description="Helical" evidence="11">
    <location>
        <begin position="124"/>
        <end position="149"/>
    </location>
</feature>
<keyword evidence="7" id="KW-0862">Zinc</keyword>
<dbReference type="InterPro" id="IPR008915">
    <property type="entry name" value="Peptidase_M50"/>
</dbReference>
<keyword evidence="5 11" id="KW-0812">Transmembrane</keyword>
<comment type="cofactor">
    <cofactor evidence="1">
        <name>Zn(2+)</name>
        <dbReference type="ChEBI" id="CHEBI:29105"/>
    </cofactor>
</comment>
<feature type="domain" description="PDZ" evidence="13">
    <location>
        <begin position="184"/>
        <end position="226"/>
    </location>
</feature>
<comment type="similarity">
    <text evidence="3">Belongs to the peptidase M50B family.</text>
</comment>
<keyword evidence="8 11" id="KW-1133">Transmembrane helix</keyword>
<accession>A0A7Y9DW11</accession>
<dbReference type="PANTHER" id="PTHR42837">
    <property type="entry name" value="REGULATOR OF SIGMA-E PROTEASE RSEP"/>
    <property type="match status" value="1"/>
</dbReference>
<keyword evidence="9" id="KW-0482">Metalloprotease</keyword>
<evidence type="ECO:0000256" key="4">
    <source>
        <dbReference type="ARBA" id="ARBA00022670"/>
    </source>
</evidence>
<evidence type="ECO:0000256" key="3">
    <source>
        <dbReference type="ARBA" id="ARBA00007931"/>
    </source>
</evidence>
<dbReference type="Pfam" id="PF02163">
    <property type="entry name" value="Peptidase_M50"/>
    <property type="match status" value="1"/>
</dbReference>
<name>A0A7Y9DW11_9PSEU</name>
<sequence>MMLVLGIVLFALGLMFSIAWHELGHFTAARRFGVRVPEFMVGFGPTVFARQRGETSFGIKAIPLGGYIRMIGMIPPAPGEKIGRSRRSGPFQGLIDDVRADSVKDIRPGDEDRQFWTRKPWQRIVVMFAGPFMNLILAAVLFIIVLMGFGIPTAQPVVSAVSKCVVPASQATTTDQCPPGAPLTPAAEAGFRAGDRIVSFDGRSYGSWEDMQLAIRAASGTVPVVIERPLPDGGSQTLTLYPRLIQTQLLDLDSARSTGEPQYVTGSFLGLSPIQPTTRQTPAQVVDFVGDMGVRAVNSIIALPTKVPALFGAVFLGEQRDVNGPVSVVGVSVLGGEVLASDSPVAAEIAMMLQLLAAVNVSLFLLNLLPILPLDGGHILPALWEAAKKRIARLRGRPDPGPVDMAKLMPIAYGFAIVIMLYGGLVILADIVNPIKLNL</sequence>
<evidence type="ECO:0000256" key="8">
    <source>
        <dbReference type="ARBA" id="ARBA00022989"/>
    </source>
</evidence>
<keyword evidence="4 14" id="KW-0645">Protease</keyword>
<dbReference type="GO" id="GO:0004222">
    <property type="term" value="F:metalloendopeptidase activity"/>
    <property type="evidence" value="ECO:0007669"/>
    <property type="project" value="InterPro"/>
</dbReference>
<evidence type="ECO:0000256" key="11">
    <source>
        <dbReference type="SAM" id="Phobius"/>
    </source>
</evidence>
<dbReference type="GO" id="GO:0016020">
    <property type="term" value="C:membrane"/>
    <property type="evidence" value="ECO:0007669"/>
    <property type="project" value="UniProtKB-SubCell"/>
</dbReference>
<dbReference type="SUPFAM" id="SSF50156">
    <property type="entry name" value="PDZ domain-like"/>
    <property type="match status" value="1"/>
</dbReference>
<evidence type="ECO:0000256" key="2">
    <source>
        <dbReference type="ARBA" id="ARBA00004141"/>
    </source>
</evidence>
<dbReference type="Gene3D" id="2.30.42.10">
    <property type="match status" value="1"/>
</dbReference>